<organism evidence="2 3">
    <name type="scientific">Steinernema carpocapsae</name>
    <name type="common">Entomopathogenic nematode</name>
    <dbReference type="NCBI Taxonomy" id="34508"/>
    <lineage>
        <taxon>Eukaryota</taxon>
        <taxon>Metazoa</taxon>
        <taxon>Ecdysozoa</taxon>
        <taxon>Nematoda</taxon>
        <taxon>Chromadorea</taxon>
        <taxon>Rhabditida</taxon>
        <taxon>Tylenchina</taxon>
        <taxon>Panagrolaimomorpha</taxon>
        <taxon>Strongyloidoidea</taxon>
        <taxon>Steinernematidae</taxon>
        <taxon>Steinernema</taxon>
    </lineage>
</organism>
<sequence length="94" mass="10295">MIQGDVRSYSRGAQPIVSSEQRRRPAKQEIRLFIAGRALKVVCGVCTRGTNERNTVCRIGEEPDGAEAAKSNSRACWVVTKTGEDGWKTGNRGD</sequence>
<feature type="region of interest" description="Disordered" evidence="1">
    <location>
        <begin position="1"/>
        <end position="25"/>
    </location>
</feature>
<dbReference type="AlphaFoldDB" id="A0A4U5LYB0"/>
<dbReference type="EMBL" id="AZBU02000011">
    <property type="protein sequence ID" value="TKR61213.1"/>
    <property type="molecule type" value="Genomic_DNA"/>
</dbReference>
<reference evidence="2 3" key="2">
    <citation type="journal article" date="2019" name="G3 (Bethesda)">
        <title>Hybrid Assembly of the Genome of the Entomopathogenic Nematode Steinernema carpocapsae Identifies the X-Chromosome.</title>
        <authorList>
            <person name="Serra L."/>
            <person name="Macchietto M."/>
            <person name="Macias-Munoz A."/>
            <person name="McGill C.J."/>
            <person name="Rodriguez I.M."/>
            <person name="Rodriguez B."/>
            <person name="Murad R."/>
            <person name="Mortazavi A."/>
        </authorList>
    </citation>
    <scope>NUCLEOTIDE SEQUENCE [LARGE SCALE GENOMIC DNA]</scope>
    <source>
        <strain evidence="2 3">ALL</strain>
    </source>
</reference>
<evidence type="ECO:0000256" key="1">
    <source>
        <dbReference type="SAM" id="MobiDB-lite"/>
    </source>
</evidence>
<keyword evidence="3" id="KW-1185">Reference proteome</keyword>
<evidence type="ECO:0000313" key="2">
    <source>
        <dbReference type="EMBL" id="TKR61213.1"/>
    </source>
</evidence>
<proteinExistence type="predicted"/>
<name>A0A4U5LYB0_STECR</name>
<accession>A0A4U5LYB0</accession>
<reference evidence="2 3" key="1">
    <citation type="journal article" date="2015" name="Genome Biol.">
        <title>Comparative genomics of Steinernema reveals deeply conserved gene regulatory networks.</title>
        <authorList>
            <person name="Dillman A.R."/>
            <person name="Macchietto M."/>
            <person name="Porter C.F."/>
            <person name="Rogers A."/>
            <person name="Williams B."/>
            <person name="Antoshechkin I."/>
            <person name="Lee M.M."/>
            <person name="Goodwin Z."/>
            <person name="Lu X."/>
            <person name="Lewis E.E."/>
            <person name="Goodrich-Blair H."/>
            <person name="Stock S.P."/>
            <person name="Adams B.J."/>
            <person name="Sternberg P.W."/>
            <person name="Mortazavi A."/>
        </authorList>
    </citation>
    <scope>NUCLEOTIDE SEQUENCE [LARGE SCALE GENOMIC DNA]</scope>
    <source>
        <strain evidence="2 3">ALL</strain>
    </source>
</reference>
<gene>
    <name evidence="2" type="ORF">L596_028355</name>
</gene>
<comment type="caution">
    <text evidence="2">The sequence shown here is derived from an EMBL/GenBank/DDBJ whole genome shotgun (WGS) entry which is preliminary data.</text>
</comment>
<evidence type="ECO:0000313" key="3">
    <source>
        <dbReference type="Proteomes" id="UP000298663"/>
    </source>
</evidence>
<protein>
    <submittedName>
        <fullName evidence="2">Uncharacterized protein</fullName>
    </submittedName>
</protein>
<dbReference type="Proteomes" id="UP000298663">
    <property type="component" value="Unassembled WGS sequence"/>
</dbReference>